<comment type="caution">
    <text evidence="2">The sequence shown here is derived from an EMBL/GenBank/DDBJ whole genome shotgun (WGS) entry which is preliminary data.</text>
</comment>
<feature type="region of interest" description="Disordered" evidence="1">
    <location>
        <begin position="199"/>
        <end position="224"/>
    </location>
</feature>
<dbReference type="AlphaFoldDB" id="A0A9D5HVQ0"/>
<proteinExistence type="predicted"/>
<organism evidence="2">
    <name type="scientific">Cryptosporidium canis</name>
    <dbReference type="NCBI Taxonomy" id="195482"/>
    <lineage>
        <taxon>Eukaryota</taxon>
        <taxon>Sar</taxon>
        <taxon>Alveolata</taxon>
        <taxon>Apicomplexa</taxon>
        <taxon>Conoidasida</taxon>
        <taxon>Coccidia</taxon>
        <taxon>Eucoccidiorida</taxon>
        <taxon>Eimeriorina</taxon>
        <taxon>Cryptosporidiidae</taxon>
        <taxon>Cryptosporidium</taxon>
    </lineage>
</organism>
<sequence>MESIVNAISDGICCLQNYILRGEEHFNETYQDVNDYYSYFNTKPSTINNDLLERSLFTSKEHCVEYLELSRNNKLFGSPVSLKSYIQTPKKVNQRVFERLEIAQSDIPVKTSCQLKEPINYYKSNEIEKAVIVPRSKLVYNHSNAPSNQSSNLPSLAPVAVSPKPNVWTEAKIHKKEEELLEKPNTHKKNLLEVPISSIPQARSNPPATRIYENPIKKSPSMPSIKQYKTASRCPKPLAPENEGPVHGENNVALTKYGAYLLGL</sequence>
<dbReference type="Proteomes" id="UP001067231">
    <property type="component" value="Unassembled WGS sequence"/>
</dbReference>
<evidence type="ECO:0000313" key="2">
    <source>
        <dbReference type="EMBL" id="KAJ1612406.1"/>
    </source>
</evidence>
<dbReference type="EMBL" id="JAPCXC010000007">
    <property type="protein sequence ID" value="KAJ1612406.1"/>
    <property type="molecule type" value="Genomic_DNA"/>
</dbReference>
<reference evidence="2" key="1">
    <citation type="submission" date="2022-10" db="EMBL/GenBank/DDBJ databases">
        <title>Adaptive evolution leads to modifications in subtelomeric GC content in a zoonotic Cryptosporidium species.</title>
        <authorList>
            <person name="Li J."/>
            <person name="Feng Y."/>
            <person name="Xiao L."/>
        </authorList>
    </citation>
    <scope>NUCLEOTIDE SEQUENCE</scope>
    <source>
        <strain evidence="2">33844</strain>
    </source>
</reference>
<accession>A0A9D5HVQ0</accession>
<name>A0A9D5HVQ0_9CRYT</name>
<evidence type="ECO:0000256" key="1">
    <source>
        <dbReference type="SAM" id="MobiDB-lite"/>
    </source>
</evidence>
<protein>
    <submittedName>
        <fullName evidence="2">Uncharacterized protein</fullName>
    </submittedName>
</protein>
<gene>
    <name evidence="2" type="ORF">OJ253_545</name>
</gene>
<dbReference type="OrthoDB" id="341277at2759"/>